<evidence type="ECO:0000256" key="2">
    <source>
        <dbReference type="ARBA" id="ARBA00038434"/>
    </source>
</evidence>
<dbReference type="Proteomes" id="UP000471298">
    <property type="component" value="Unassembled WGS sequence"/>
</dbReference>
<comment type="subunit">
    <text evidence="3">Associates exclusively with 100S ribosomes, which are dimers of 70S ribosomes.</text>
</comment>
<dbReference type="FunFam" id="3.30.160.100:FF:000001">
    <property type="entry name" value="Ribosome hibernation promoting factor"/>
    <property type="match status" value="1"/>
</dbReference>
<dbReference type="GO" id="GO:0022627">
    <property type="term" value="C:cytosolic small ribosomal subunit"/>
    <property type="evidence" value="ECO:0007669"/>
    <property type="project" value="TreeGrafter"/>
</dbReference>
<comment type="similarity">
    <text evidence="2">Belongs to the HPF/YfiA ribosome-associated protein family. Short HPF subfamily.</text>
</comment>
<accession>A0A6N7EVN0</accession>
<evidence type="ECO:0000256" key="5">
    <source>
        <dbReference type="ARBA" id="ARBA00041319"/>
    </source>
</evidence>
<dbReference type="Gene3D" id="3.30.160.100">
    <property type="entry name" value="Ribosome hibernation promotion factor-like"/>
    <property type="match status" value="1"/>
</dbReference>
<name>A0A6N7EVN0_9GAMM</name>
<dbReference type="Pfam" id="PF02482">
    <property type="entry name" value="Ribosomal_S30AE"/>
    <property type="match status" value="1"/>
</dbReference>
<dbReference type="RefSeq" id="WP_152810539.1">
    <property type="nucleotide sequence ID" value="NZ_WHNW01000008.1"/>
</dbReference>
<evidence type="ECO:0000313" key="6">
    <source>
        <dbReference type="EMBL" id="MPV86542.1"/>
    </source>
</evidence>
<evidence type="ECO:0000256" key="4">
    <source>
        <dbReference type="ARBA" id="ARBA00041148"/>
    </source>
</evidence>
<dbReference type="InterPro" id="IPR036567">
    <property type="entry name" value="RHF-like"/>
</dbReference>
<comment type="caution">
    <text evidence="6">The sequence shown here is derived from an EMBL/GenBank/DDBJ whole genome shotgun (WGS) entry which is preliminary data.</text>
</comment>
<dbReference type="GO" id="GO:0043024">
    <property type="term" value="F:ribosomal small subunit binding"/>
    <property type="evidence" value="ECO:0007669"/>
    <property type="project" value="TreeGrafter"/>
</dbReference>
<dbReference type="EMBL" id="WHNW01000008">
    <property type="protein sequence ID" value="MPV86542.1"/>
    <property type="molecule type" value="Genomic_DNA"/>
</dbReference>
<dbReference type="SUPFAM" id="SSF69754">
    <property type="entry name" value="Ribosome binding protein Y (YfiA homologue)"/>
    <property type="match status" value="1"/>
</dbReference>
<dbReference type="CDD" id="cd00552">
    <property type="entry name" value="RaiA"/>
    <property type="match status" value="1"/>
</dbReference>
<dbReference type="InParanoid" id="A0A6N7EVN0"/>
<dbReference type="PANTHER" id="PTHR33231:SF1">
    <property type="entry name" value="30S RIBOSOMAL PROTEIN"/>
    <property type="match status" value="1"/>
</dbReference>
<dbReference type="NCBIfam" id="TIGR00741">
    <property type="entry name" value="yfiA"/>
    <property type="match status" value="1"/>
</dbReference>
<evidence type="ECO:0000256" key="1">
    <source>
        <dbReference type="ARBA" id="ARBA00022845"/>
    </source>
</evidence>
<proteinExistence type="inferred from homology"/>
<dbReference type="FunCoup" id="A0A6N7EVN0">
    <property type="interactions" value="235"/>
</dbReference>
<evidence type="ECO:0000313" key="7">
    <source>
        <dbReference type="Proteomes" id="UP000471298"/>
    </source>
</evidence>
<dbReference type="InterPro" id="IPR050574">
    <property type="entry name" value="HPF/YfiA_ribosome-assoc"/>
</dbReference>
<sequence>MNLNITGHHVEVTDALRDYVTDKMARIEGHHDKIISVNVTLKVEKLDQKAEATLQLAGNTIHADSSKPDMYAAIDDMIDVLDRQVRHHKRRITDHRG</sequence>
<keyword evidence="7" id="KW-1185">Reference proteome</keyword>
<keyword evidence="1" id="KW-0810">Translation regulation</keyword>
<protein>
    <recommendedName>
        <fullName evidence="4">Ribosome hibernation promoting factor</fullName>
    </recommendedName>
    <alternativeName>
        <fullName evidence="5">Hibernation factor HPF</fullName>
    </alternativeName>
</protein>
<gene>
    <name evidence="6" type="primary">raiA</name>
    <name evidence="6" type="ORF">GCU85_07340</name>
</gene>
<organism evidence="6 7">
    <name type="scientific">Ostreibacterium oceani</name>
    <dbReference type="NCBI Taxonomy" id="2654998"/>
    <lineage>
        <taxon>Bacteria</taxon>
        <taxon>Pseudomonadati</taxon>
        <taxon>Pseudomonadota</taxon>
        <taxon>Gammaproteobacteria</taxon>
        <taxon>Cardiobacteriales</taxon>
        <taxon>Ostreibacteriaceae</taxon>
        <taxon>Ostreibacterium</taxon>
    </lineage>
</organism>
<reference evidence="6 7" key="1">
    <citation type="submission" date="2019-10" db="EMBL/GenBank/DDBJ databases">
        <title>Cardiobacteriales fam. a chemoheterotrophic member of the order Cardiobacteriales, and proposal of Cardiobacteriales fam. nov.</title>
        <authorList>
            <person name="Wang C."/>
        </authorList>
    </citation>
    <scope>NUCLEOTIDE SEQUENCE [LARGE SCALE GENOMIC DNA]</scope>
    <source>
        <strain evidence="6 7">ML27</strain>
    </source>
</reference>
<evidence type="ECO:0000256" key="3">
    <source>
        <dbReference type="ARBA" id="ARBA00038695"/>
    </source>
</evidence>
<dbReference type="GO" id="GO:0045900">
    <property type="term" value="P:negative regulation of translational elongation"/>
    <property type="evidence" value="ECO:0007669"/>
    <property type="project" value="TreeGrafter"/>
</dbReference>
<dbReference type="PANTHER" id="PTHR33231">
    <property type="entry name" value="30S RIBOSOMAL PROTEIN"/>
    <property type="match status" value="1"/>
</dbReference>
<dbReference type="InterPro" id="IPR003489">
    <property type="entry name" value="RHF/RaiA"/>
</dbReference>
<dbReference type="AlphaFoldDB" id="A0A6N7EVN0"/>